<dbReference type="EMBL" id="JAAGRR010000030">
    <property type="protein sequence ID" value="NDY42027.1"/>
    <property type="molecule type" value="Genomic_DNA"/>
</dbReference>
<dbReference type="Gene3D" id="2.160.10.10">
    <property type="entry name" value="Hexapeptide repeat proteins"/>
    <property type="match status" value="1"/>
</dbReference>
<dbReference type="GO" id="GO:0016746">
    <property type="term" value="F:acyltransferase activity"/>
    <property type="evidence" value="ECO:0007669"/>
    <property type="project" value="UniProtKB-KW"/>
</dbReference>
<comment type="caution">
    <text evidence="1">The sequence shown here is derived from an EMBL/GenBank/DDBJ whole genome shotgun (WGS) entry which is preliminary data.</text>
</comment>
<evidence type="ECO:0000313" key="2">
    <source>
        <dbReference type="Proteomes" id="UP000469346"/>
    </source>
</evidence>
<dbReference type="InterPro" id="IPR011004">
    <property type="entry name" value="Trimer_LpxA-like_sf"/>
</dbReference>
<keyword evidence="1" id="KW-0012">Acyltransferase</keyword>
<name>A0A6N9TRG6_DISTH</name>
<dbReference type="PANTHER" id="PTHR23416">
    <property type="entry name" value="SIALIC ACID SYNTHASE-RELATED"/>
    <property type="match status" value="1"/>
</dbReference>
<reference evidence="1 2" key="1">
    <citation type="submission" date="2020-02" db="EMBL/GenBank/DDBJ databases">
        <title>Comparative genomics of sulfur disproportionating microorganisms.</title>
        <authorList>
            <person name="Ward L.M."/>
            <person name="Bertran E."/>
            <person name="Johnston D.T."/>
        </authorList>
    </citation>
    <scope>NUCLEOTIDE SEQUENCE [LARGE SCALE GENOMIC DNA]</scope>
    <source>
        <strain evidence="1 2">DSM 100025</strain>
    </source>
</reference>
<accession>A0A6N9TRG6</accession>
<protein>
    <submittedName>
        <fullName evidence="1">Acyltransferase</fullName>
    </submittedName>
</protein>
<dbReference type="Proteomes" id="UP000469346">
    <property type="component" value="Unassembled WGS sequence"/>
</dbReference>
<keyword evidence="2" id="KW-1185">Reference proteome</keyword>
<proteinExistence type="predicted"/>
<dbReference type="AlphaFoldDB" id="A0A6N9TRG6"/>
<keyword evidence="1" id="KW-0808">Transferase</keyword>
<sequence>MSLNLKKIIRGFLDTLRRLYLRRVFGSVGPGSRVERWENLAKPRAIHIGSRVTIRRNARLEAVGPWDGATPRIRIGDGTVIMSHFHCGAAASVTIGRNVGIAERVLVTDHDHVFDHPHLPPALCPDLKAAPVVIGDGALIGAGCAVLKGVTIGERAVVGANAVVTRDVPPYTVVAGNPAREIRRFRPRAQAGAADTPPPA</sequence>
<dbReference type="PANTHER" id="PTHR23416:SF78">
    <property type="entry name" value="LIPOPOLYSACCHARIDE BIOSYNTHESIS O-ACETYL TRANSFERASE WBBJ-RELATED"/>
    <property type="match status" value="1"/>
</dbReference>
<organism evidence="1 2">
    <name type="scientific">Dissulfurirhabdus thermomarina</name>
    <dbReference type="NCBI Taxonomy" id="1765737"/>
    <lineage>
        <taxon>Bacteria</taxon>
        <taxon>Deltaproteobacteria</taxon>
        <taxon>Dissulfurirhabdaceae</taxon>
        <taxon>Dissulfurirhabdus</taxon>
    </lineage>
</organism>
<dbReference type="InterPro" id="IPR051159">
    <property type="entry name" value="Hexapeptide_acetyltransf"/>
</dbReference>
<gene>
    <name evidence="1" type="ORF">G3N55_04075</name>
</gene>
<dbReference type="InterPro" id="IPR001451">
    <property type="entry name" value="Hexapep"/>
</dbReference>
<dbReference type="Pfam" id="PF00132">
    <property type="entry name" value="Hexapep"/>
    <property type="match status" value="1"/>
</dbReference>
<dbReference type="CDD" id="cd04647">
    <property type="entry name" value="LbH_MAT_like"/>
    <property type="match status" value="1"/>
</dbReference>
<evidence type="ECO:0000313" key="1">
    <source>
        <dbReference type="EMBL" id="NDY42027.1"/>
    </source>
</evidence>
<dbReference type="RefSeq" id="WP_163298175.1">
    <property type="nucleotide sequence ID" value="NZ_JAAGRR010000030.1"/>
</dbReference>
<dbReference type="SUPFAM" id="SSF51161">
    <property type="entry name" value="Trimeric LpxA-like enzymes"/>
    <property type="match status" value="1"/>
</dbReference>